<sequence>MKLILILGFACAMSVSRASSVGSGERKEVARGIQIFDHKLFNATVKRLPRENIIISSLSAHMNLAMLSYAAGGRTATEMRRGLELPRKPTRYALRGYKKIVADQQKVENITLNVVNQIYVDFEVKSKFKDLTKKVFQSKISQLNMGEPNEAARIVNNWVKNATNDMIPKMVEPDEISSDTRLILLNAVYFNGSWEEKFTAAPDMMFYMDDGQEPVTAMTLANDLKYGKIPNANASFVAIPYKNKNLKMVVVVPEQVNGIDNVVESLNRVNISSLLAKASLQPVNLRIPKFKIESEIDLQEELPQLGMTDMFKDTANFSALGSGSLKVDQVRQKAIVGIDENGTKAAAVTGSSLVSRIGIMDDETLTPVTVDRPFFFTILMGDIPLFTGLVRNPCPTCAKTSLENKESGPIHEESTT</sequence>
<dbReference type="EMBL" id="CM056741">
    <property type="protein sequence ID" value="KAJ8682468.1"/>
    <property type="molecule type" value="Genomic_DNA"/>
</dbReference>
<reference evidence="1" key="1">
    <citation type="submission" date="2023-04" db="EMBL/GenBank/DDBJ databases">
        <title>A chromosome-level genome assembly of the parasitoid wasp Eretmocerus hayati.</title>
        <authorList>
            <person name="Zhong Y."/>
            <person name="Liu S."/>
            <person name="Liu Y."/>
        </authorList>
    </citation>
    <scope>NUCLEOTIDE SEQUENCE</scope>
    <source>
        <strain evidence="1">ZJU_SS_LIU_2023</strain>
    </source>
</reference>
<gene>
    <name evidence="1" type="ORF">QAD02_018260</name>
</gene>
<protein>
    <submittedName>
        <fullName evidence="1">Uncharacterized protein</fullName>
    </submittedName>
</protein>
<evidence type="ECO:0000313" key="2">
    <source>
        <dbReference type="Proteomes" id="UP001239111"/>
    </source>
</evidence>
<dbReference type="Proteomes" id="UP001239111">
    <property type="component" value="Chromosome 1"/>
</dbReference>
<name>A0ACC2PHG0_9HYME</name>
<keyword evidence="2" id="KW-1185">Reference proteome</keyword>
<evidence type="ECO:0000313" key="1">
    <source>
        <dbReference type="EMBL" id="KAJ8682468.1"/>
    </source>
</evidence>
<organism evidence="1 2">
    <name type="scientific">Eretmocerus hayati</name>
    <dbReference type="NCBI Taxonomy" id="131215"/>
    <lineage>
        <taxon>Eukaryota</taxon>
        <taxon>Metazoa</taxon>
        <taxon>Ecdysozoa</taxon>
        <taxon>Arthropoda</taxon>
        <taxon>Hexapoda</taxon>
        <taxon>Insecta</taxon>
        <taxon>Pterygota</taxon>
        <taxon>Neoptera</taxon>
        <taxon>Endopterygota</taxon>
        <taxon>Hymenoptera</taxon>
        <taxon>Apocrita</taxon>
        <taxon>Proctotrupomorpha</taxon>
        <taxon>Chalcidoidea</taxon>
        <taxon>Aphelinidae</taxon>
        <taxon>Aphelininae</taxon>
        <taxon>Eretmocerus</taxon>
    </lineage>
</organism>
<feature type="non-terminal residue" evidence="1">
    <location>
        <position position="416"/>
    </location>
</feature>
<accession>A0ACC2PHG0</accession>
<comment type="caution">
    <text evidence="1">The sequence shown here is derived from an EMBL/GenBank/DDBJ whole genome shotgun (WGS) entry which is preliminary data.</text>
</comment>
<proteinExistence type="predicted"/>